<feature type="compositionally biased region" description="Polar residues" evidence="1">
    <location>
        <begin position="1"/>
        <end position="14"/>
    </location>
</feature>
<proteinExistence type="predicted"/>
<dbReference type="AlphaFoldDB" id="A0A914DLY3"/>
<name>A0A914DLY3_9BILA</name>
<protein>
    <submittedName>
        <fullName evidence="3">Uncharacterized protein</fullName>
    </submittedName>
</protein>
<evidence type="ECO:0000313" key="2">
    <source>
        <dbReference type="Proteomes" id="UP000887540"/>
    </source>
</evidence>
<feature type="region of interest" description="Disordered" evidence="1">
    <location>
        <begin position="1"/>
        <end position="105"/>
    </location>
</feature>
<evidence type="ECO:0000256" key="1">
    <source>
        <dbReference type="SAM" id="MobiDB-lite"/>
    </source>
</evidence>
<dbReference type="Proteomes" id="UP000887540">
    <property type="component" value="Unplaced"/>
</dbReference>
<keyword evidence="2" id="KW-1185">Reference proteome</keyword>
<dbReference type="WBParaSite" id="ACRNAN_scaffold31721.g22637.t1">
    <property type="protein sequence ID" value="ACRNAN_scaffold31721.g22637.t1"/>
    <property type="gene ID" value="ACRNAN_scaffold31721.g22637"/>
</dbReference>
<accession>A0A914DLY3</accession>
<reference evidence="3" key="1">
    <citation type="submission" date="2022-11" db="UniProtKB">
        <authorList>
            <consortium name="WormBaseParasite"/>
        </authorList>
    </citation>
    <scope>IDENTIFICATION</scope>
</reference>
<sequence>QHQNQQQRVGTPNSIGDPRKVLPPRGATPTGQIIREKPPTPPPRGERDRSRSPARSPLVVKKRPQTADLQKSIYQKERDRIANTDYLSDDEDETGEFSHLKTLVG</sequence>
<evidence type="ECO:0000313" key="3">
    <source>
        <dbReference type="WBParaSite" id="ACRNAN_scaffold31721.g22637.t1"/>
    </source>
</evidence>
<feature type="compositionally biased region" description="Basic and acidic residues" evidence="1">
    <location>
        <begin position="34"/>
        <end position="51"/>
    </location>
</feature>
<organism evidence="2 3">
    <name type="scientific">Acrobeloides nanus</name>
    <dbReference type="NCBI Taxonomy" id="290746"/>
    <lineage>
        <taxon>Eukaryota</taxon>
        <taxon>Metazoa</taxon>
        <taxon>Ecdysozoa</taxon>
        <taxon>Nematoda</taxon>
        <taxon>Chromadorea</taxon>
        <taxon>Rhabditida</taxon>
        <taxon>Tylenchina</taxon>
        <taxon>Cephalobomorpha</taxon>
        <taxon>Cephaloboidea</taxon>
        <taxon>Cephalobidae</taxon>
        <taxon>Acrobeloides</taxon>
    </lineage>
</organism>